<dbReference type="InterPro" id="IPR042100">
    <property type="entry name" value="Bug_dom1"/>
</dbReference>
<dbReference type="SUPFAM" id="SSF53850">
    <property type="entry name" value="Periplasmic binding protein-like II"/>
    <property type="match status" value="1"/>
</dbReference>
<evidence type="ECO:0000256" key="1">
    <source>
        <dbReference type="ARBA" id="ARBA00006987"/>
    </source>
</evidence>
<accession>A0A437M231</accession>
<dbReference type="OrthoDB" id="7253733at2"/>
<sequence>MARSACPPARPRASWPCWTGAPPRWPAPWSRPAAARSPPEEETALIKITRRAAMLGTLATPALAQESWPARTVRVIVPWAPGGTADIVARLIFTSLSNRLGKPFVVENRSGAGGTVGAAAVAQAAPDGYTILHDGTGISITPALFPQLTYDPRRDFLPVFRPITVPQLVLVNPSLPARDIASFIALAKNTPNRLDAASAGSGSLQHLVMELFAQRAGVQFNHVPYRGGAPAVNDLISGQVQVFFGNVNVSAPFVRDGALRALAHTGSGRLTSLPDVPPLSETLPGFETSEWNGVFLPKGTPAPIVTALNRALNEAIQDPEVAARLRAGDLQATPNTPEEFAAFFEAQSSLWQGFVREHNIRLG</sequence>
<dbReference type="Pfam" id="PF03401">
    <property type="entry name" value="TctC"/>
    <property type="match status" value="1"/>
</dbReference>
<dbReference type="AlphaFoldDB" id="A0A437M231"/>
<dbReference type="PANTHER" id="PTHR42928">
    <property type="entry name" value="TRICARBOXYLATE-BINDING PROTEIN"/>
    <property type="match status" value="1"/>
</dbReference>
<name>A0A437M231_9PROT</name>
<evidence type="ECO:0000313" key="2">
    <source>
        <dbReference type="EMBL" id="RVT91769.1"/>
    </source>
</evidence>
<dbReference type="EMBL" id="SACL01000009">
    <property type="protein sequence ID" value="RVT91769.1"/>
    <property type="molecule type" value="Genomic_DNA"/>
</dbReference>
<organism evidence="2 3">
    <name type="scientific">Rhodovarius crocodyli</name>
    <dbReference type="NCBI Taxonomy" id="1979269"/>
    <lineage>
        <taxon>Bacteria</taxon>
        <taxon>Pseudomonadati</taxon>
        <taxon>Pseudomonadota</taxon>
        <taxon>Alphaproteobacteria</taxon>
        <taxon>Acetobacterales</taxon>
        <taxon>Roseomonadaceae</taxon>
        <taxon>Rhodovarius</taxon>
    </lineage>
</organism>
<dbReference type="Gene3D" id="3.40.190.10">
    <property type="entry name" value="Periplasmic binding protein-like II"/>
    <property type="match status" value="1"/>
</dbReference>
<dbReference type="InterPro" id="IPR005064">
    <property type="entry name" value="BUG"/>
</dbReference>
<dbReference type="PIRSF" id="PIRSF017082">
    <property type="entry name" value="YflP"/>
    <property type="match status" value="1"/>
</dbReference>
<dbReference type="Gene3D" id="3.40.190.150">
    <property type="entry name" value="Bordetella uptake gene, domain 1"/>
    <property type="match status" value="1"/>
</dbReference>
<gene>
    <name evidence="2" type="ORF">EOD42_20845</name>
</gene>
<keyword evidence="3" id="KW-1185">Reference proteome</keyword>
<protein>
    <submittedName>
        <fullName evidence="2">Tripartite tricarboxylate transporter substrate binding protein</fullName>
    </submittedName>
</protein>
<dbReference type="Proteomes" id="UP000282957">
    <property type="component" value="Unassembled WGS sequence"/>
</dbReference>
<proteinExistence type="inferred from homology"/>
<reference evidence="2 3" key="1">
    <citation type="submission" date="2019-01" db="EMBL/GenBank/DDBJ databases">
        <authorList>
            <person name="Chen W.-M."/>
        </authorList>
    </citation>
    <scope>NUCLEOTIDE SEQUENCE [LARGE SCALE GENOMIC DNA]</scope>
    <source>
        <strain evidence="2 3">CCP-6</strain>
    </source>
</reference>
<dbReference type="PANTHER" id="PTHR42928:SF5">
    <property type="entry name" value="BLR1237 PROTEIN"/>
    <property type="match status" value="1"/>
</dbReference>
<comment type="similarity">
    <text evidence="1">Belongs to the UPF0065 (bug) family.</text>
</comment>
<evidence type="ECO:0000313" key="3">
    <source>
        <dbReference type="Proteomes" id="UP000282957"/>
    </source>
</evidence>
<comment type="caution">
    <text evidence="2">The sequence shown here is derived from an EMBL/GenBank/DDBJ whole genome shotgun (WGS) entry which is preliminary data.</text>
</comment>